<feature type="domain" description="Plus3" evidence="5">
    <location>
        <begin position="37"/>
        <end position="168"/>
    </location>
</feature>
<name>A0A9N7VJP4_PLEPL</name>
<dbReference type="SMART" id="SM00719">
    <property type="entry name" value="Plus3"/>
    <property type="match status" value="1"/>
</dbReference>
<dbReference type="PROSITE" id="PS51360">
    <property type="entry name" value="PLUS3"/>
    <property type="match status" value="1"/>
</dbReference>
<evidence type="ECO:0000313" key="7">
    <source>
        <dbReference type="Proteomes" id="UP001153269"/>
    </source>
</evidence>
<dbReference type="EMBL" id="CADEAL010004070">
    <property type="protein sequence ID" value="CAB1450950.1"/>
    <property type="molecule type" value="Genomic_DNA"/>
</dbReference>
<dbReference type="PANTHER" id="PTHR13115">
    <property type="entry name" value="RNA POLYMERASE-ASSOCIATED PROTEIN RTF1 HOMOLOG"/>
    <property type="match status" value="1"/>
</dbReference>
<evidence type="ECO:0000259" key="5">
    <source>
        <dbReference type="PROSITE" id="PS51360"/>
    </source>
</evidence>
<dbReference type="InterPro" id="IPR036128">
    <property type="entry name" value="Plus3-like_sf"/>
</dbReference>
<evidence type="ECO:0000256" key="3">
    <source>
        <dbReference type="ARBA" id="ARBA00023163"/>
    </source>
</evidence>
<dbReference type="GO" id="GO:0016593">
    <property type="term" value="C:Cdc73/Paf1 complex"/>
    <property type="evidence" value="ECO:0007669"/>
    <property type="project" value="TreeGrafter"/>
</dbReference>
<reference evidence="6" key="1">
    <citation type="submission" date="2020-03" db="EMBL/GenBank/DDBJ databases">
        <authorList>
            <person name="Weist P."/>
        </authorList>
    </citation>
    <scope>NUCLEOTIDE SEQUENCE</scope>
</reference>
<evidence type="ECO:0000256" key="2">
    <source>
        <dbReference type="ARBA" id="ARBA00023015"/>
    </source>
</evidence>
<proteinExistence type="predicted"/>
<keyword evidence="3" id="KW-0804">Transcription</keyword>
<keyword evidence="4" id="KW-0539">Nucleus</keyword>
<comment type="subcellular location">
    <subcellularLocation>
        <location evidence="1">Nucleus</location>
    </subcellularLocation>
</comment>
<dbReference type="Gene3D" id="3.90.70.200">
    <property type="entry name" value="Plus-3 domain"/>
    <property type="match status" value="1"/>
</dbReference>
<protein>
    <recommendedName>
        <fullName evidence="5">Plus3 domain-containing protein</fullName>
    </recommendedName>
</protein>
<evidence type="ECO:0000256" key="4">
    <source>
        <dbReference type="ARBA" id="ARBA00023242"/>
    </source>
</evidence>
<organism evidence="6 7">
    <name type="scientific">Pleuronectes platessa</name>
    <name type="common">European plaice</name>
    <dbReference type="NCBI Taxonomy" id="8262"/>
    <lineage>
        <taxon>Eukaryota</taxon>
        <taxon>Metazoa</taxon>
        <taxon>Chordata</taxon>
        <taxon>Craniata</taxon>
        <taxon>Vertebrata</taxon>
        <taxon>Euteleostomi</taxon>
        <taxon>Actinopterygii</taxon>
        <taxon>Neopterygii</taxon>
        <taxon>Teleostei</taxon>
        <taxon>Neoteleostei</taxon>
        <taxon>Acanthomorphata</taxon>
        <taxon>Carangaria</taxon>
        <taxon>Pleuronectiformes</taxon>
        <taxon>Pleuronectoidei</taxon>
        <taxon>Pleuronectidae</taxon>
        <taxon>Pleuronectes</taxon>
    </lineage>
</organism>
<dbReference type="GO" id="GO:0003677">
    <property type="term" value="F:DNA binding"/>
    <property type="evidence" value="ECO:0007669"/>
    <property type="project" value="InterPro"/>
</dbReference>
<dbReference type="InterPro" id="IPR004343">
    <property type="entry name" value="Plus-3_dom"/>
</dbReference>
<keyword evidence="2" id="KW-0805">Transcription regulation</keyword>
<dbReference type="SUPFAM" id="SSF159042">
    <property type="entry name" value="Plus3-like"/>
    <property type="match status" value="1"/>
</dbReference>
<evidence type="ECO:0000313" key="6">
    <source>
        <dbReference type="EMBL" id="CAB1450950.1"/>
    </source>
</evidence>
<dbReference type="GO" id="GO:1990269">
    <property type="term" value="F:RNA polymerase II C-terminal domain phosphoserine binding"/>
    <property type="evidence" value="ECO:0007669"/>
    <property type="project" value="TreeGrafter"/>
</dbReference>
<dbReference type="PANTHER" id="PTHR13115:SF8">
    <property type="entry name" value="RNA POLYMERASE-ASSOCIATED PROTEIN RTF1 HOMOLOG"/>
    <property type="match status" value="1"/>
</dbReference>
<dbReference type="Proteomes" id="UP001153269">
    <property type="component" value="Unassembled WGS sequence"/>
</dbReference>
<comment type="caution">
    <text evidence="6">The sequence shown here is derived from an EMBL/GenBank/DDBJ whole genome shotgun (WGS) entry which is preliminary data.</text>
</comment>
<keyword evidence="7" id="KW-1185">Reference proteome</keyword>
<accession>A0A9N7VJP4</accession>
<dbReference type="Pfam" id="PF03126">
    <property type="entry name" value="Plus-3"/>
    <property type="match status" value="1"/>
</dbReference>
<gene>
    <name evidence="6" type="ORF">PLEPLA_LOCUS38642</name>
</gene>
<dbReference type="AlphaFoldDB" id="A0A9N7VJP4"/>
<sequence>MSSVAKRKSLVASAPSASVGTKRLRQVEHDNNMTQPAFPPEELRRIYLSFKRLEKWCHMPFFATTVTGCFVRVVTGASLSDPPHCVAEIVSVMESKNIYQFGSKRTNLVFKLRHASKDQIVTLRSASNQEFTSSELMQWKLAMMAAGKKVPTTEMISTKEKTIQQALDHTFTQGDFDFIVAQKNRFRAAPLNVAKRKLLLLDKQSAARKHGDDGMVKQIQDELTTLNQETKPLSQLRTTERCLKIPFPPIVKSRKRPAPKATTEDYHIMDPFTRRRTRPIMVTSLKKESIRTAVNSEMDLRYGPGFLPENED</sequence>
<evidence type="ECO:0000256" key="1">
    <source>
        <dbReference type="ARBA" id="ARBA00004123"/>
    </source>
</evidence>